<dbReference type="KEGG" id="lcre:Pla8534_26610"/>
<protein>
    <submittedName>
        <fullName evidence="1">Uncharacterized protein</fullName>
    </submittedName>
</protein>
<accession>A0A518DSN6</accession>
<dbReference type="RefSeq" id="WP_145053610.1">
    <property type="nucleotide sequence ID" value="NZ_CP036433.1"/>
</dbReference>
<proteinExistence type="predicted"/>
<reference evidence="1 2" key="1">
    <citation type="submission" date="2019-02" db="EMBL/GenBank/DDBJ databases">
        <title>Deep-cultivation of Planctomycetes and their phenomic and genomic characterization uncovers novel biology.</title>
        <authorList>
            <person name="Wiegand S."/>
            <person name="Jogler M."/>
            <person name="Boedeker C."/>
            <person name="Pinto D."/>
            <person name="Vollmers J."/>
            <person name="Rivas-Marin E."/>
            <person name="Kohn T."/>
            <person name="Peeters S.H."/>
            <person name="Heuer A."/>
            <person name="Rast P."/>
            <person name="Oberbeckmann S."/>
            <person name="Bunk B."/>
            <person name="Jeske O."/>
            <person name="Meyerdierks A."/>
            <person name="Storesund J.E."/>
            <person name="Kallscheuer N."/>
            <person name="Luecker S."/>
            <person name="Lage O.M."/>
            <person name="Pohl T."/>
            <person name="Merkel B.J."/>
            <person name="Hornburger P."/>
            <person name="Mueller R.-W."/>
            <person name="Bruemmer F."/>
            <person name="Labrenz M."/>
            <person name="Spormann A.M."/>
            <person name="Op den Camp H."/>
            <person name="Overmann J."/>
            <person name="Amann R."/>
            <person name="Jetten M.S.M."/>
            <person name="Mascher T."/>
            <person name="Medema M.H."/>
            <person name="Devos D.P."/>
            <person name="Kaster A.-K."/>
            <person name="Ovreas L."/>
            <person name="Rohde M."/>
            <person name="Galperin M.Y."/>
            <person name="Jogler C."/>
        </authorList>
    </citation>
    <scope>NUCLEOTIDE SEQUENCE [LARGE SCALE GENOMIC DNA]</scope>
    <source>
        <strain evidence="1 2">Pla85_3_4</strain>
    </source>
</reference>
<dbReference type="AlphaFoldDB" id="A0A518DSN6"/>
<organism evidence="1 2">
    <name type="scientific">Lignipirellula cremea</name>
    <dbReference type="NCBI Taxonomy" id="2528010"/>
    <lineage>
        <taxon>Bacteria</taxon>
        <taxon>Pseudomonadati</taxon>
        <taxon>Planctomycetota</taxon>
        <taxon>Planctomycetia</taxon>
        <taxon>Pirellulales</taxon>
        <taxon>Pirellulaceae</taxon>
        <taxon>Lignipirellula</taxon>
    </lineage>
</organism>
<dbReference type="OrthoDB" id="215069at2"/>
<dbReference type="EMBL" id="CP036433">
    <property type="protein sequence ID" value="QDU94853.1"/>
    <property type="molecule type" value="Genomic_DNA"/>
</dbReference>
<dbReference type="Proteomes" id="UP000317648">
    <property type="component" value="Chromosome"/>
</dbReference>
<evidence type="ECO:0000313" key="2">
    <source>
        <dbReference type="Proteomes" id="UP000317648"/>
    </source>
</evidence>
<evidence type="ECO:0000313" key="1">
    <source>
        <dbReference type="EMBL" id="QDU94853.1"/>
    </source>
</evidence>
<gene>
    <name evidence="1" type="ORF">Pla8534_26610</name>
</gene>
<keyword evidence="2" id="KW-1185">Reference proteome</keyword>
<name>A0A518DSN6_9BACT</name>
<sequence>MPDKFDPYREALVMETATDWPEGYADLPLAERTKVESALHAHPDQCGDLEYVRTHTGFCRKISPTAEEIEAHR</sequence>